<dbReference type="Proteomes" id="UP000791080">
    <property type="component" value="Unassembled WGS sequence"/>
</dbReference>
<proteinExistence type="predicted"/>
<name>A0ABT1JEU2_ACTCY</name>
<evidence type="ECO:0000313" key="3">
    <source>
        <dbReference type="Proteomes" id="UP000791080"/>
    </source>
</evidence>
<accession>A0ABT1JEU2</accession>
<dbReference type="RefSeq" id="WP_156038848.1">
    <property type="nucleotide sequence ID" value="NZ_AUBJ02000001.1"/>
</dbReference>
<protein>
    <recommendedName>
        <fullName evidence="4">Secreted protein</fullName>
    </recommendedName>
</protein>
<comment type="caution">
    <text evidence="2">The sequence shown here is derived from an EMBL/GenBank/DDBJ whole genome shotgun (WGS) entry which is preliminary data.</text>
</comment>
<evidence type="ECO:0008006" key="4">
    <source>
        <dbReference type="Google" id="ProtNLM"/>
    </source>
</evidence>
<feature type="compositionally biased region" description="Gly residues" evidence="1">
    <location>
        <begin position="29"/>
        <end position="38"/>
    </location>
</feature>
<feature type="region of interest" description="Disordered" evidence="1">
    <location>
        <begin position="28"/>
        <end position="60"/>
    </location>
</feature>
<dbReference type="EMBL" id="AUBJ02000001">
    <property type="protein sequence ID" value="MCP2330688.1"/>
    <property type="molecule type" value="Genomic_DNA"/>
</dbReference>
<sequence>MVWLAVCPVIGPPVGALGAGVVPTSTIGRGVGRSGAGPEGRDSVDTPPRSGTAGGDCGGWVCEEPGVVEV</sequence>
<keyword evidence="3" id="KW-1185">Reference proteome</keyword>
<organism evidence="2 3">
    <name type="scientific">Actinoalloteichus caeruleus DSM 43889</name>
    <dbReference type="NCBI Taxonomy" id="1120930"/>
    <lineage>
        <taxon>Bacteria</taxon>
        <taxon>Bacillati</taxon>
        <taxon>Actinomycetota</taxon>
        <taxon>Actinomycetes</taxon>
        <taxon>Pseudonocardiales</taxon>
        <taxon>Pseudonocardiaceae</taxon>
        <taxon>Actinoalloteichus</taxon>
        <taxon>Actinoalloteichus cyanogriseus</taxon>
    </lineage>
</organism>
<gene>
    <name evidence="2" type="ORF">G443_000958</name>
</gene>
<reference evidence="2 3" key="1">
    <citation type="submission" date="2022-06" db="EMBL/GenBank/DDBJ databases">
        <title>Genomic Encyclopedia of Type Strains, Phase I: the one thousand microbial genomes (KMG-I) project.</title>
        <authorList>
            <person name="Kyrpides N."/>
        </authorList>
    </citation>
    <scope>NUCLEOTIDE SEQUENCE [LARGE SCALE GENOMIC DNA]</scope>
    <source>
        <strain evidence="2 3">DSM 43889</strain>
    </source>
</reference>
<evidence type="ECO:0000313" key="2">
    <source>
        <dbReference type="EMBL" id="MCP2330688.1"/>
    </source>
</evidence>
<evidence type="ECO:0000256" key="1">
    <source>
        <dbReference type="SAM" id="MobiDB-lite"/>
    </source>
</evidence>